<dbReference type="RefSeq" id="WP_188614440.1">
    <property type="nucleotide sequence ID" value="NZ_BMJT01000004.1"/>
</dbReference>
<gene>
    <name evidence="8" type="primary">flgB</name>
    <name evidence="8" type="ORF">GCM10007425_15250</name>
</gene>
<dbReference type="PANTHER" id="PTHR30435:SF12">
    <property type="entry name" value="FLAGELLAR BASAL BODY ROD PROTEIN FLGB"/>
    <property type="match status" value="1"/>
</dbReference>
<comment type="function">
    <text evidence="5 6">Structural component of flagellum, the bacterial motility apparatus. Part of the rod structure of flagellar basal body.</text>
</comment>
<comment type="caution">
    <text evidence="8">The sequence shown here is derived from an EMBL/GenBank/DDBJ whole genome shotgun (WGS) entry which is preliminary data.</text>
</comment>
<reference evidence="8" key="1">
    <citation type="journal article" date="2014" name="Int. J. Syst. Evol. Microbiol.">
        <title>Complete genome sequence of Corynebacterium casei LMG S-19264T (=DSM 44701T), isolated from a smear-ripened cheese.</title>
        <authorList>
            <consortium name="US DOE Joint Genome Institute (JGI-PGF)"/>
            <person name="Walter F."/>
            <person name="Albersmeier A."/>
            <person name="Kalinowski J."/>
            <person name="Ruckert C."/>
        </authorList>
    </citation>
    <scope>NUCLEOTIDE SEQUENCE</scope>
    <source>
        <strain evidence="8">CGMCC 1.15760</strain>
    </source>
</reference>
<evidence type="ECO:0000256" key="6">
    <source>
        <dbReference type="PIRNR" id="PIRNR002889"/>
    </source>
</evidence>
<dbReference type="Proteomes" id="UP000616608">
    <property type="component" value="Unassembled WGS sequence"/>
</dbReference>
<evidence type="ECO:0000256" key="4">
    <source>
        <dbReference type="ARBA" id="ARBA00023143"/>
    </source>
</evidence>
<evidence type="ECO:0000256" key="5">
    <source>
        <dbReference type="ARBA" id="ARBA00024934"/>
    </source>
</evidence>
<sequence>MNLFGGTIRSLENGLNYSTVKQKTIAQNIANVDTPHYKAKDVSFKKMLEEQTTGSLHANRTHTKHYDFAINQKTPGVFGYNNLRYRVSGNGVDMDAEQAKMAENIIYNNALVERINGKFSSLNNVIKGGK</sequence>
<keyword evidence="8" id="KW-0969">Cilium</keyword>
<dbReference type="InterPro" id="IPR006300">
    <property type="entry name" value="FlgB"/>
</dbReference>
<evidence type="ECO:0000259" key="7">
    <source>
        <dbReference type="Pfam" id="PF00460"/>
    </source>
</evidence>
<dbReference type="NCBIfam" id="TIGR01396">
    <property type="entry name" value="FlgB"/>
    <property type="match status" value="1"/>
</dbReference>
<dbReference type="PIRSF" id="PIRSF002889">
    <property type="entry name" value="Rod_FlgB"/>
    <property type="match status" value="1"/>
</dbReference>
<evidence type="ECO:0000313" key="9">
    <source>
        <dbReference type="Proteomes" id="UP000616608"/>
    </source>
</evidence>
<evidence type="ECO:0000256" key="3">
    <source>
        <dbReference type="ARBA" id="ARBA00014376"/>
    </source>
</evidence>
<protein>
    <recommendedName>
        <fullName evidence="3 6">Flagellar basal body rod protein FlgB</fullName>
    </recommendedName>
</protein>
<keyword evidence="8" id="KW-0966">Cell projection</keyword>
<comment type="subunit">
    <text evidence="6">The basal body constitutes a major portion of the flagellar organelle and consists of a number of rings mounted on a central rod.</text>
</comment>
<evidence type="ECO:0000256" key="1">
    <source>
        <dbReference type="ARBA" id="ARBA00004117"/>
    </source>
</evidence>
<comment type="subcellular location">
    <subcellularLocation>
        <location evidence="1 6">Bacterial flagellum basal body</location>
    </subcellularLocation>
</comment>
<keyword evidence="8" id="KW-0282">Flagellum</keyword>
<accession>A0A917LGT6</accession>
<evidence type="ECO:0000313" key="8">
    <source>
        <dbReference type="EMBL" id="GGG21729.1"/>
    </source>
</evidence>
<dbReference type="PANTHER" id="PTHR30435">
    <property type="entry name" value="FLAGELLAR PROTEIN"/>
    <property type="match status" value="1"/>
</dbReference>
<comment type="similarity">
    <text evidence="2 6">Belongs to the flagella basal body rod proteins family.</text>
</comment>
<dbReference type="AlphaFoldDB" id="A0A917LGT6"/>
<dbReference type="Pfam" id="PF00460">
    <property type="entry name" value="Flg_bb_rod"/>
    <property type="match status" value="1"/>
</dbReference>
<evidence type="ECO:0000256" key="2">
    <source>
        <dbReference type="ARBA" id="ARBA00009677"/>
    </source>
</evidence>
<keyword evidence="9" id="KW-1185">Reference proteome</keyword>
<dbReference type="GO" id="GO:0030694">
    <property type="term" value="C:bacterial-type flagellum basal body, rod"/>
    <property type="evidence" value="ECO:0007669"/>
    <property type="project" value="InterPro"/>
</dbReference>
<dbReference type="GO" id="GO:0071978">
    <property type="term" value="P:bacterial-type flagellum-dependent swarming motility"/>
    <property type="evidence" value="ECO:0007669"/>
    <property type="project" value="TreeGrafter"/>
</dbReference>
<proteinExistence type="inferred from homology"/>
<feature type="domain" description="Flagellar basal body rod protein N-terminal" evidence="7">
    <location>
        <begin position="8"/>
        <end position="38"/>
    </location>
</feature>
<dbReference type="InterPro" id="IPR001444">
    <property type="entry name" value="Flag_bb_rod_N"/>
</dbReference>
<keyword evidence="4 6" id="KW-0975">Bacterial flagellum</keyword>
<organism evidence="8 9">
    <name type="scientific">Lysinibacillus alkalisoli</name>
    <dbReference type="NCBI Taxonomy" id="1911548"/>
    <lineage>
        <taxon>Bacteria</taxon>
        <taxon>Bacillati</taxon>
        <taxon>Bacillota</taxon>
        <taxon>Bacilli</taxon>
        <taxon>Bacillales</taxon>
        <taxon>Bacillaceae</taxon>
        <taxon>Lysinibacillus</taxon>
    </lineage>
</organism>
<dbReference type="EMBL" id="BMJT01000004">
    <property type="protein sequence ID" value="GGG21729.1"/>
    <property type="molecule type" value="Genomic_DNA"/>
</dbReference>
<name>A0A917LGT6_9BACI</name>
<reference evidence="8" key="2">
    <citation type="submission" date="2020-09" db="EMBL/GenBank/DDBJ databases">
        <authorList>
            <person name="Sun Q."/>
            <person name="Zhou Y."/>
        </authorList>
    </citation>
    <scope>NUCLEOTIDE SEQUENCE</scope>
    <source>
        <strain evidence="8">CGMCC 1.15760</strain>
    </source>
</reference>